<accession>A0ABW5JIA1</accession>
<keyword evidence="1" id="KW-0732">Signal</keyword>
<protein>
    <recommendedName>
        <fullName evidence="4">Calx-beta domain-containing protein</fullName>
    </recommendedName>
</protein>
<evidence type="ECO:0000313" key="2">
    <source>
        <dbReference type="EMBL" id="MFD2532229.1"/>
    </source>
</evidence>
<feature type="signal peptide" evidence="1">
    <location>
        <begin position="1"/>
        <end position="19"/>
    </location>
</feature>
<organism evidence="2 3">
    <name type="scientific">Gracilimonas halophila</name>
    <dbReference type="NCBI Taxonomy" id="1834464"/>
    <lineage>
        <taxon>Bacteria</taxon>
        <taxon>Pseudomonadati</taxon>
        <taxon>Balneolota</taxon>
        <taxon>Balneolia</taxon>
        <taxon>Balneolales</taxon>
        <taxon>Balneolaceae</taxon>
        <taxon>Gracilimonas</taxon>
    </lineage>
</organism>
<name>A0ABW5JIA1_9BACT</name>
<dbReference type="RefSeq" id="WP_390300490.1">
    <property type="nucleotide sequence ID" value="NZ_JBHULI010000024.1"/>
</dbReference>
<proteinExistence type="predicted"/>
<sequence>MKKIFICFSILSIGSIISACDETPGPASVLEDAPAITHIQVQPKNVEFTVEEDGFKDDTTITVEVFVSTINISNDQPPLYIMADKGSGTEIAAGTFDIINSENGDFRIEIPIETSTTSFEEFIINAFPSSNTGVGNFAQASFEISGISNNAPVILETDNPDEIQLPSSGNQNVTFTAKVTDEDGQNTIENVFMRLISKTNGEVGNSPFPLYDDGTNGGDEIANDSLFTLTFQINEQNQSDTYFLEYFAIDQGGLVSDTVTSTFSIIE</sequence>
<gene>
    <name evidence="2" type="ORF">ACFSVN_07205</name>
</gene>
<dbReference type="EMBL" id="JBHULI010000024">
    <property type="protein sequence ID" value="MFD2532229.1"/>
    <property type="molecule type" value="Genomic_DNA"/>
</dbReference>
<reference evidence="3" key="1">
    <citation type="journal article" date="2019" name="Int. J. Syst. Evol. Microbiol.">
        <title>The Global Catalogue of Microorganisms (GCM) 10K type strain sequencing project: providing services to taxonomists for standard genome sequencing and annotation.</title>
        <authorList>
            <consortium name="The Broad Institute Genomics Platform"/>
            <consortium name="The Broad Institute Genome Sequencing Center for Infectious Disease"/>
            <person name="Wu L."/>
            <person name="Ma J."/>
        </authorList>
    </citation>
    <scope>NUCLEOTIDE SEQUENCE [LARGE SCALE GENOMIC DNA]</scope>
    <source>
        <strain evidence="3">KCTC 52042</strain>
    </source>
</reference>
<comment type="caution">
    <text evidence="2">The sequence shown here is derived from an EMBL/GenBank/DDBJ whole genome shotgun (WGS) entry which is preliminary data.</text>
</comment>
<feature type="chain" id="PRO_5045064907" description="Calx-beta domain-containing protein" evidence="1">
    <location>
        <begin position="20"/>
        <end position="267"/>
    </location>
</feature>
<keyword evidence="3" id="KW-1185">Reference proteome</keyword>
<evidence type="ECO:0000256" key="1">
    <source>
        <dbReference type="SAM" id="SignalP"/>
    </source>
</evidence>
<evidence type="ECO:0000313" key="3">
    <source>
        <dbReference type="Proteomes" id="UP001597460"/>
    </source>
</evidence>
<dbReference type="PROSITE" id="PS51257">
    <property type="entry name" value="PROKAR_LIPOPROTEIN"/>
    <property type="match status" value="1"/>
</dbReference>
<dbReference type="Proteomes" id="UP001597460">
    <property type="component" value="Unassembled WGS sequence"/>
</dbReference>
<evidence type="ECO:0008006" key="4">
    <source>
        <dbReference type="Google" id="ProtNLM"/>
    </source>
</evidence>